<accession>A0A5J6TF22</accession>
<dbReference type="GeneID" id="80019559"/>
<dbReference type="RefSeq" id="YP_010754958.1">
    <property type="nucleotide sequence ID" value="NC_073465.1"/>
</dbReference>
<dbReference type="KEGG" id="vg:80019559"/>
<gene>
    <name evidence="1" type="primary">86</name>
    <name evidence="1" type="ORF">PBI_MALAGASYROSE_86</name>
</gene>
<name>A0A5J6TF22_9CAUD</name>
<protein>
    <submittedName>
        <fullName evidence="1">Uncharacterized protein</fullName>
    </submittedName>
</protein>
<reference evidence="1 2" key="1">
    <citation type="submission" date="2019-07" db="EMBL/GenBank/DDBJ databases">
        <authorList>
            <person name="Garlena R.A."/>
            <person name="Russell D.A."/>
            <person name="Pope W.H."/>
            <person name="Jacobs-Sera D."/>
            <person name="Hatfull G.F."/>
        </authorList>
    </citation>
    <scope>NUCLEOTIDE SEQUENCE [LARGE SCALE GENOMIC DNA]</scope>
</reference>
<proteinExistence type="predicted"/>
<evidence type="ECO:0000313" key="1">
    <source>
        <dbReference type="EMBL" id="QFG08934.1"/>
    </source>
</evidence>
<dbReference type="Proteomes" id="UP000326279">
    <property type="component" value="Segment"/>
</dbReference>
<keyword evidence="2" id="KW-1185">Reference proteome</keyword>
<evidence type="ECO:0000313" key="2">
    <source>
        <dbReference type="Proteomes" id="UP000326279"/>
    </source>
</evidence>
<sequence>MVDLMAAPVTDYTATLVCDHCGETATVPVAGEVEQPVRHTREAVTVSLQFDQAALSKAVAVHISRGCRSPHLRVRPVVTE</sequence>
<dbReference type="EMBL" id="MN234170">
    <property type="protein sequence ID" value="QFG08934.1"/>
    <property type="molecule type" value="Genomic_DNA"/>
</dbReference>
<organism evidence="1 2">
    <name type="scientific">Mycobacterium phage MalagasyRose</name>
    <dbReference type="NCBI Taxonomy" id="2599870"/>
    <lineage>
        <taxon>Viruses</taxon>
        <taxon>Duplodnaviria</taxon>
        <taxon>Heunggongvirae</taxon>
        <taxon>Uroviricota</taxon>
        <taxon>Caudoviricetes</taxon>
        <taxon>Malagasyrosevirus</taxon>
        <taxon>Malagasyrosevirus malagasyrose</taxon>
    </lineage>
</organism>